<comment type="subcellular location">
    <subcellularLocation>
        <location evidence="1">Nucleus</location>
    </subcellularLocation>
</comment>
<feature type="coiled-coil region" evidence="6">
    <location>
        <begin position="290"/>
        <end position="317"/>
    </location>
</feature>
<dbReference type="SUPFAM" id="SSF47459">
    <property type="entry name" value="HLH, helix-loop-helix DNA-binding domain"/>
    <property type="match status" value="1"/>
</dbReference>
<sequence length="567" mass="63616">MFIRGSECSRSKHIALSLCVISLMNALGRLGAWVWVPQVSLPMTTHSITALQMEDKLCIATEHNVVGGECTAFTVGCIYFERNCFSLQICGVEADRCVLLFFSNSWVTNVDPDPTSSDSLVSRPVSEDVSPVVFRILQEFRDREEEIAAALSSQINHKNGVENEKRMRRAIANSNERRRMQSINAGFQVLRSLLPQSEGEKLSKAAILQQTTEFINSLQQDKAKLSAQNAAYKRLLGEISRQCNIDLDLDLSLYGGSPPLKRKKRDTESSDEGIMADYEDCRNAERMREVIELRKKLEQERQLRMILELRANNYETRHFEKAKTVEIVAETKVQPLTQSSHAVQSTEQVKQKAADEPVWQINQKAANEPVWQVNQKAADEPVWQVNQKAADEPVALLAAAPVDVDLDHRVQCSPQHKSESIDQSHAVFRQNLYTIVEAIRHVEGKEEPRPLPSPCSHMLSVDLSQPRCYVPHSEESEDVCGTSDQDEMRSDRSGRETPPSNHNLVRLHSASSLLVQSVSSSNISPSLSSSSVYSSNSENYTAMRNILKGNSPHLHPCYRPGVIVQKL</sequence>
<dbReference type="SMART" id="SM00353">
    <property type="entry name" value="HLH"/>
    <property type="match status" value="1"/>
</dbReference>
<dbReference type="InterPro" id="IPR036638">
    <property type="entry name" value="HLH_DNA-bd_sf"/>
</dbReference>
<keyword evidence="3" id="KW-0238">DNA-binding</keyword>
<evidence type="ECO:0000256" key="2">
    <source>
        <dbReference type="ARBA" id="ARBA00023015"/>
    </source>
</evidence>
<feature type="transmembrane region" description="Helical" evidence="8">
    <location>
        <begin position="14"/>
        <end position="36"/>
    </location>
</feature>
<feature type="domain" description="BHLH" evidence="9">
    <location>
        <begin position="167"/>
        <end position="218"/>
    </location>
</feature>
<feature type="compositionally biased region" description="Basic and acidic residues" evidence="7">
    <location>
        <begin position="486"/>
        <end position="495"/>
    </location>
</feature>
<reference evidence="10" key="1">
    <citation type="journal article" date="2019" name="bioRxiv">
        <title>The Genome of the Zebra Mussel, Dreissena polymorpha: A Resource for Invasive Species Research.</title>
        <authorList>
            <person name="McCartney M.A."/>
            <person name="Auch B."/>
            <person name="Kono T."/>
            <person name="Mallez S."/>
            <person name="Zhang Y."/>
            <person name="Obille A."/>
            <person name="Becker A."/>
            <person name="Abrahante J.E."/>
            <person name="Garbe J."/>
            <person name="Badalamenti J.P."/>
            <person name="Herman A."/>
            <person name="Mangelson H."/>
            <person name="Liachko I."/>
            <person name="Sullivan S."/>
            <person name="Sone E.D."/>
            <person name="Koren S."/>
            <person name="Silverstein K.A.T."/>
            <person name="Beckman K.B."/>
            <person name="Gohl D.M."/>
        </authorList>
    </citation>
    <scope>NUCLEOTIDE SEQUENCE</scope>
    <source>
        <strain evidence="10">Duluth1</strain>
        <tissue evidence="10">Whole animal</tissue>
    </source>
</reference>
<keyword evidence="4" id="KW-0804">Transcription</keyword>
<dbReference type="PANTHER" id="PTHR15741">
    <property type="entry name" value="BASIC HELIX-LOOP-HELIX ZIP TRANSCRIPTION FACTOR"/>
    <property type="match status" value="1"/>
</dbReference>
<dbReference type="GO" id="GO:0005634">
    <property type="term" value="C:nucleus"/>
    <property type="evidence" value="ECO:0007669"/>
    <property type="project" value="UniProtKB-SubCell"/>
</dbReference>
<name>A0A9D4QLN2_DREPO</name>
<comment type="caution">
    <text evidence="10">The sequence shown here is derived from an EMBL/GenBank/DDBJ whole genome shotgun (WGS) entry which is preliminary data.</text>
</comment>
<keyword evidence="8" id="KW-0812">Transmembrane</keyword>
<keyword evidence="6" id="KW-0175">Coiled coil</keyword>
<dbReference type="Pfam" id="PF00010">
    <property type="entry name" value="HLH"/>
    <property type="match status" value="1"/>
</dbReference>
<dbReference type="PANTHER" id="PTHR15741:SF27">
    <property type="entry name" value="TRANSCRIPTION FACTOR AP-4"/>
    <property type="match status" value="1"/>
</dbReference>
<dbReference type="InterPro" id="IPR052207">
    <property type="entry name" value="Max-like/E-box_TFs"/>
</dbReference>
<reference evidence="10" key="2">
    <citation type="submission" date="2020-11" db="EMBL/GenBank/DDBJ databases">
        <authorList>
            <person name="McCartney M.A."/>
            <person name="Auch B."/>
            <person name="Kono T."/>
            <person name="Mallez S."/>
            <person name="Becker A."/>
            <person name="Gohl D.M."/>
            <person name="Silverstein K.A.T."/>
            <person name="Koren S."/>
            <person name="Bechman K.B."/>
            <person name="Herman A."/>
            <person name="Abrahante J.E."/>
            <person name="Garbe J."/>
        </authorList>
    </citation>
    <scope>NUCLEOTIDE SEQUENCE</scope>
    <source>
        <strain evidence="10">Duluth1</strain>
        <tissue evidence="10">Whole animal</tissue>
    </source>
</reference>
<gene>
    <name evidence="10" type="ORF">DPMN_108072</name>
</gene>
<dbReference type="GO" id="GO:0000978">
    <property type="term" value="F:RNA polymerase II cis-regulatory region sequence-specific DNA binding"/>
    <property type="evidence" value="ECO:0007669"/>
    <property type="project" value="TreeGrafter"/>
</dbReference>
<evidence type="ECO:0000256" key="1">
    <source>
        <dbReference type="ARBA" id="ARBA00004123"/>
    </source>
</evidence>
<dbReference type="InterPro" id="IPR011598">
    <property type="entry name" value="bHLH_dom"/>
</dbReference>
<feature type="coiled-coil region" evidence="6">
    <location>
        <begin position="208"/>
        <end position="235"/>
    </location>
</feature>
<keyword evidence="11" id="KW-1185">Reference proteome</keyword>
<accession>A0A9D4QLN2</accession>
<keyword evidence="8" id="KW-0472">Membrane</keyword>
<evidence type="ECO:0000256" key="8">
    <source>
        <dbReference type="SAM" id="Phobius"/>
    </source>
</evidence>
<evidence type="ECO:0000259" key="9">
    <source>
        <dbReference type="PROSITE" id="PS50888"/>
    </source>
</evidence>
<dbReference type="CDD" id="cd11419">
    <property type="entry name" value="bHLHzip_TFAP4"/>
    <property type="match status" value="1"/>
</dbReference>
<feature type="region of interest" description="Disordered" evidence="7">
    <location>
        <begin position="472"/>
        <end position="503"/>
    </location>
</feature>
<organism evidence="10 11">
    <name type="scientific">Dreissena polymorpha</name>
    <name type="common">Zebra mussel</name>
    <name type="synonym">Mytilus polymorpha</name>
    <dbReference type="NCBI Taxonomy" id="45954"/>
    <lineage>
        <taxon>Eukaryota</taxon>
        <taxon>Metazoa</taxon>
        <taxon>Spiralia</taxon>
        <taxon>Lophotrochozoa</taxon>
        <taxon>Mollusca</taxon>
        <taxon>Bivalvia</taxon>
        <taxon>Autobranchia</taxon>
        <taxon>Heteroconchia</taxon>
        <taxon>Euheterodonta</taxon>
        <taxon>Imparidentia</taxon>
        <taxon>Neoheterodontei</taxon>
        <taxon>Myida</taxon>
        <taxon>Dreissenoidea</taxon>
        <taxon>Dreissenidae</taxon>
        <taxon>Dreissena</taxon>
    </lineage>
</organism>
<keyword evidence="8" id="KW-1133">Transmembrane helix</keyword>
<evidence type="ECO:0000256" key="6">
    <source>
        <dbReference type="SAM" id="Coils"/>
    </source>
</evidence>
<dbReference type="PROSITE" id="PS50888">
    <property type="entry name" value="BHLH"/>
    <property type="match status" value="1"/>
</dbReference>
<evidence type="ECO:0000256" key="4">
    <source>
        <dbReference type="ARBA" id="ARBA00023163"/>
    </source>
</evidence>
<evidence type="ECO:0000256" key="5">
    <source>
        <dbReference type="ARBA" id="ARBA00023242"/>
    </source>
</evidence>
<dbReference type="GO" id="GO:0046983">
    <property type="term" value="F:protein dimerization activity"/>
    <property type="evidence" value="ECO:0007669"/>
    <property type="project" value="InterPro"/>
</dbReference>
<dbReference type="Gene3D" id="4.10.280.10">
    <property type="entry name" value="Helix-loop-helix DNA-binding domain"/>
    <property type="match status" value="1"/>
</dbReference>
<keyword evidence="2" id="KW-0805">Transcription regulation</keyword>
<proteinExistence type="predicted"/>
<keyword evidence="5" id="KW-0539">Nucleus</keyword>
<dbReference type="GO" id="GO:0000981">
    <property type="term" value="F:DNA-binding transcription factor activity, RNA polymerase II-specific"/>
    <property type="evidence" value="ECO:0007669"/>
    <property type="project" value="TreeGrafter"/>
</dbReference>
<dbReference type="Proteomes" id="UP000828390">
    <property type="component" value="Unassembled WGS sequence"/>
</dbReference>
<evidence type="ECO:0000256" key="7">
    <source>
        <dbReference type="SAM" id="MobiDB-lite"/>
    </source>
</evidence>
<evidence type="ECO:0000256" key="3">
    <source>
        <dbReference type="ARBA" id="ARBA00023125"/>
    </source>
</evidence>
<evidence type="ECO:0000313" key="10">
    <source>
        <dbReference type="EMBL" id="KAH3834737.1"/>
    </source>
</evidence>
<evidence type="ECO:0000313" key="11">
    <source>
        <dbReference type="Proteomes" id="UP000828390"/>
    </source>
</evidence>
<dbReference type="AlphaFoldDB" id="A0A9D4QLN2"/>
<dbReference type="EMBL" id="JAIWYP010000004">
    <property type="protein sequence ID" value="KAH3834737.1"/>
    <property type="molecule type" value="Genomic_DNA"/>
</dbReference>
<protein>
    <recommendedName>
        <fullName evidence="9">BHLH domain-containing protein</fullName>
    </recommendedName>
</protein>